<organism evidence="1 2">
    <name type="scientific">Discostella pseudostelligera</name>
    <dbReference type="NCBI Taxonomy" id="259834"/>
    <lineage>
        <taxon>Eukaryota</taxon>
        <taxon>Sar</taxon>
        <taxon>Stramenopiles</taxon>
        <taxon>Ochrophyta</taxon>
        <taxon>Bacillariophyta</taxon>
        <taxon>Coscinodiscophyceae</taxon>
        <taxon>Thalassiosirophycidae</taxon>
        <taxon>Stephanodiscales</taxon>
        <taxon>Stephanodiscaceae</taxon>
        <taxon>Discostella</taxon>
    </lineage>
</organism>
<comment type="caution">
    <text evidence="1">The sequence shown here is derived from an EMBL/GenBank/DDBJ whole genome shotgun (WGS) entry which is preliminary data.</text>
</comment>
<gene>
    <name evidence="1" type="ORF">ACHAWU_005533</name>
</gene>
<proteinExistence type="predicted"/>
<keyword evidence="2" id="KW-1185">Reference proteome</keyword>
<dbReference type="PANTHER" id="PTHR35836:SF1">
    <property type="entry name" value="VCBS REPEAT-CONTAINING PROTEIN"/>
    <property type="match status" value="1"/>
</dbReference>
<accession>A0ABD3N5Q3</accession>
<evidence type="ECO:0000313" key="1">
    <source>
        <dbReference type="EMBL" id="KAL3769581.1"/>
    </source>
</evidence>
<evidence type="ECO:0000313" key="2">
    <source>
        <dbReference type="Proteomes" id="UP001530293"/>
    </source>
</evidence>
<reference evidence="1 2" key="1">
    <citation type="submission" date="2024-10" db="EMBL/GenBank/DDBJ databases">
        <title>Updated reference genomes for cyclostephanoid diatoms.</title>
        <authorList>
            <person name="Roberts W.R."/>
            <person name="Alverson A.J."/>
        </authorList>
    </citation>
    <scope>NUCLEOTIDE SEQUENCE [LARGE SCALE GENOMIC DNA]</scope>
    <source>
        <strain evidence="1 2">AJA232-27</strain>
    </source>
</reference>
<dbReference type="AlphaFoldDB" id="A0ABD3N5Q3"/>
<protein>
    <submittedName>
        <fullName evidence="1">Uncharacterized protein</fullName>
    </submittedName>
</protein>
<sequence>MTPITRRQWHHDVRFALSTKDDTTLSQTAMESATLTKTMKSREESFVPPFPTSAEHSLNGHKIIDEQHIPSTEEINKDVVINTQVEDESFNQFNVVNDLVSVSERLLDTLDTTSSTFTTRNAKSYSSLARLSKAHHSMMAKTSNMRRQRFVTGKYPLYVSIKQNPTKKWLGYAESQIYLNGTSIEKSLASYDIFHWLDDKEREELHGDYEFLSLELLAEIHVKKPGYVNILPKGGAGRSLNPSEMQRGGSNGGVFGQWKSWKLRNDDINKIDDTNDESNSSDGERLWVTGFSLTNQRGEMHTLDVKSGVILELLAEIHVKKPGYVNILPKGGAGRSLNPSEMQRGGSNGGVFGQWKSWKLRNDDINKIDDTNDESNSSDGERLWVTGFSLTNQRGEMHTLDVKSGVMSTVNDRTARAIKWPNEVLSIPRQLYTNNQRSHLNDDHRLHDALLVTDGFLVPGKDKGGLYVVRKPGNDRSEWIDCLTGITNLQGATINVGGGGDWFYHRATWIDLTGDGRLSILAARAKILPLLKGSSSNGSYDSASGSGGKPLGAGQLVWLECPKPHSFDIKTGTPLDKDGTVFDPFSSRNTPWALRVLDEGPDVMFSIADLDPSDDTIEIIASQFFNKKLSLHSIKIGPNPKVVFSRIIDDRCGAAFSSVLADLDGLATLSDDDSSRPRVIDSGSTVVSLKNGDAFSHLLVTSHECSFAESTSGHANSNLSRQDNTEVKPIDQASHTTTDDQSKIDGGSLFAYRIPPGRNAWKTMPWSRSVIASGFKVEGQLSNMINPGAPGFCYTFFPTRGGGVGKDKKWHRPLIGLSGDCAESAYILRPVESTDNNDDGSIDKSTKYALMCEIKCKATVGSLAVGYDDLYSAEQQSGYAKIYVPCYEQDKVLVFSMGSGEDEYIEDDGW</sequence>
<dbReference type="PANTHER" id="PTHR35836">
    <property type="entry name" value="VCBS REPEAT-CONTAINING PROTEIN"/>
    <property type="match status" value="1"/>
</dbReference>
<dbReference type="EMBL" id="JALLBG020000054">
    <property type="protein sequence ID" value="KAL3769581.1"/>
    <property type="molecule type" value="Genomic_DNA"/>
</dbReference>
<dbReference type="Proteomes" id="UP001530293">
    <property type="component" value="Unassembled WGS sequence"/>
</dbReference>
<name>A0ABD3N5Q3_9STRA</name>